<dbReference type="PIRSF" id="PIRSF006060">
    <property type="entry name" value="AA_transporter"/>
    <property type="match status" value="1"/>
</dbReference>
<dbReference type="PANTHER" id="PTHR42770:SF16">
    <property type="entry name" value="AMINO ACID PERMEASE"/>
    <property type="match status" value="1"/>
</dbReference>
<keyword evidence="4 5" id="KW-0472">Membrane</keyword>
<evidence type="ECO:0000256" key="2">
    <source>
        <dbReference type="ARBA" id="ARBA00022692"/>
    </source>
</evidence>
<feature type="transmembrane region" description="Helical" evidence="5">
    <location>
        <begin position="94"/>
        <end position="113"/>
    </location>
</feature>
<evidence type="ECO:0000259" key="6">
    <source>
        <dbReference type="Pfam" id="PF00324"/>
    </source>
</evidence>
<sequence>MLASNGAGISFAYFVGPLILLVFAAGYASMSMRIEKAGAFYSYVMAAFGRPAGVGAGFMALFGYLLFQAFVFALLGVTTNGMLAGFDSPFNLEWWGWTVISLALVAFLGYFNIDLSAKVLAVALILEVLAVLVIDFAILLQGGGVEGISFTSIFAPEVVTGGSLPLAIMFGLSVGLGFEATAIFRDEARDPRRTIPRAIYVSIGSALVFYVFATWALFQGFGGPAVMDTIASLDDPTALLFIASDTFIGPVFTHIVSVLAVTSMFACVLSYHNIAARYLHSLGHTVLPKPLSAVHPKHRSPFVASFTASIISALLFVAVLVAPTDIFTVMQWCIAIGTFAILLLLLLTAAAIFTFFRKHPELREGRWSGTLSPLLSGVAFLFIVVTALMNFGALSASGDPLVNIALQAVPFLLFVIGIVVALISRRRHPERYEHMHEQTSITSPVTTVDRASVDQPAINQEDAR</sequence>
<feature type="transmembrane region" description="Helical" evidence="5">
    <location>
        <begin position="51"/>
        <end position="74"/>
    </location>
</feature>
<comment type="subcellular location">
    <subcellularLocation>
        <location evidence="1">Membrane</location>
        <topology evidence="1">Multi-pass membrane protein</topology>
    </subcellularLocation>
</comment>
<evidence type="ECO:0000256" key="1">
    <source>
        <dbReference type="ARBA" id="ARBA00004141"/>
    </source>
</evidence>
<gene>
    <name evidence="7" type="ORF">GCM10009640_25690</name>
</gene>
<feature type="transmembrane region" description="Helical" evidence="5">
    <location>
        <begin position="329"/>
        <end position="356"/>
    </location>
</feature>
<keyword evidence="2 5" id="KW-0812">Transmembrane</keyword>
<accession>A0ABN1YZB8</accession>
<evidence type="ECO:0000313" key="8">
    <source>
        <dbReference type="Proteomes" id="UP001501266"/>
    </source>
</evidence>
<proteinExistence type="predicted"/>
<feature type="domain" description="Amino acid permease/ SLC12A" evidence="6">
    <location>
        <begin position="7"/>
        <end position="420"/>
    </location>
</feature>
<protein>
    <submittedName>
        <fullName evidence="7">APC family permease</fullName>
    </submittedName>
</protein>
<feature type="transmembrane region" description="Helical" evidence="5">
    <location>
        <begin position="238"/>
        <end position="271"/>
    </location>
</feature>
<dbReference type="Proteomes" id="UP001501266">
    <property type="component" value="Unassembled WGS sequence"/>
</dbReference>
<dbReference type="PANTHER" id="PTHR42770">
    <property type="entry name" value="AMINO ACID TRANSPORTER-RELATED"/>
    <property type="match status" value="1"/>
</dbReference>
<feature type="transmembrane region" description="Helical" evidence="5">
    <location>
        <begin position="120"/>
        <end position="139"/>
    </location>
</feature>
<dbReference type="EMBL" id="BAAAKK010000005">
    <property type="protein sequence ID" value="GAA1425895.1"/>
    <property type="molecule type" value="Genomic_DNA"/>
</dbReference>
<dbReference type="Gene3D" id="1.20.1740.10">
    <property type="entry name" value="Amino acid/polyamine transporter I"/>
    <property type="match status" value="1"/>
</dbReference>
<evidence type="ECO:0000313" key="7">
    <source>
        <dbReference type="EMBL" id="GAA1425895.1"/>
    </source>
</evidence>
<feature type="transmembrane region" description="Helical" evidence="5">
    <location>
        <begin position="368"/>
        <end position="389"/>
    </location>
</feature>
<dbReference type="InterPro" id="IPR050367">
    <property type="entry name" value="APC_superfamily"/>
</dbReference>
<dbReference type="Pfam" id="PF00324">
    <property type="entry name" value="AA_permease"/>
    <property type="match status" value="1"/>
</dbReference>
<feature type="transmembrane region" description="Helical" evidence="5">
    <location>
        <begin position="302"/>
        <end position="323"/>
    </location>
</feature>
<feature type="transmembrane region" description="Helical" evidence="5">
    <location>
        <begin position="6"/>
        <end position="30"/>
    </location>
</feature>
<evidence type="ECO:0000256" key="3">
    <source>
        <dbReference type="ARBA" id="ARBA00022989"/>
    </source>
</evidence>
<organism evidence="7 8">
    <name type="scientific">Agrococcus citreus</name>
    <dbReference type="NCBI Taxonomy" id="84643"/>
    <lineage>
        <taxon>Bacteria</taxon>
        <taxon>Bacillati</taxon>
        <taxon>Actinomycetota</taxon>
        <taxon>Actinomycetes</taxon>
        <taxon>Micrococcales</taxon>
        <taxon>Microbacteriaceae</taxon>
        <taxon>Agrococcus</taxon>
    </lineage>
</organism>
<feature type="transmembrane region" description="Helical" evidence="5">
    <location>
        <begin position="401"/>
        <end position="423"/>
    </location>
</feature>
<feature type="transmembrane region" description="Helical" evidence="5">
    <location>
        <begin position="159"/>
        <end position="178"/>
    </location>
</feature>
<keyword evidence="8" id="KW-1185">Reference proteome</keyword>
<feature type="transmembrane region" description="Helical" evidence="5">
    <location>
        <begin position="198"/>
        <end position="218"/>
    </location>
</feature>
<name>A0ABN1YZB8_9MICO</name>
<evidence type="ECO:0000256" key="4">
    <source>
        <dbReference type="ARBA" id="ARBA00023136"/>
    </source>
</evidence>
<dbReference type="InterPro" id="IPR004841">
    <property type="entry name" value="AA-permease/SLC12A_dom"/>
</dbReference>
<comment type="caution">
    <text evidence="7">The sequence shown here is derived from an EMBL/GenBank/DDBJ whole genome shotgun (WGS) entry which is preliminary data.</text>
</comment>
<reference evidence="7 8" key="1">
    <citation type="journal article" date="2019" name="Int. J. Syst. Evol. Microbiol.">
        <title>The Global Catalogue of Microorganisms (GCM) 10K type strain sequencing project: providing services to taxonomists for standard genome sequencing and annotation.</title>
        <authorList>
            <consortium name="The Broad Institute Genomics Platform"/>
            <consortium name="The Broad Institute Genome Sequencing Center for Infectious Disease"/>
            <person name="Wu L."/>
            <person name="Ma J."/>
        </authorList>
    </citation>
    <scope>NUCLEOTIDE SEQUENCE [LARGE SCALE GENOMIC DNA]</scope>
    <source>
        <strain evidence="7 8">JCM 12398</strain>
    </source>
</reference>
<keyword evidence="3 5" id="KW-1133">Transmembrane helix</keyword>
<evidence type="ECO:0000256" key="5">
    <source>
        <dbReference type="SAM" id="Phobius"/>
    </source>
</evidence>